<feature type="domain" description="Glycosyltransferase subfamily 4-like N-terminal" evidence="2">
    <location>
        <begin position="24"/>
        <end position="150"/>
    </location>
</feature>
<evidence type="ECO:0000259" key="2">
    <source>
        <dbReference type="Pfam" id="PF13439"/>
    </source>
</evidence>
<dbReference type="Pfam" id="PF00534">
    <property type="entry name" value="Glycos_transf_1"/>
    <property type="match status" value="1"/>
</dbReference>
<dbReference type="EC" id="2.4.1.250" evidence="3"/>
<dbReference type="Pfam" id="PF13439">
    <property type="entry name" value="Glyco_transf_4"/>
    <property type="match status" value="1"/>
</dbReference>
<dbReference type="OrthoDB" id="9802525at2"/>
<dbReference type="InterPro" id="IPR028098">
    <property type="entry name" value="Glyco_trans_4-like_N"/>
</dbReference>
<reference evidence="5 6" key="1">
    <citation type="submission" date="2019-11" db="EMBL/GenBank/DDBJ databases">
        <authorList>
            <person name="Holert J."/>
        </authorList>
    </citation>
    <scope>NUCLEOTIDE SEQUENCE [LARGE SCALE GENOMIC DNA]</scope>
    <source>
        <strain evidence="3">BC3_2A</strain>
        <strain evidence="4">SB11_1A</strain>
    </source>
</reference>
<accession>A0A5S9PMM6</accession>
<proteinExistence type="predicted"/>
<evidence type="ECO:0000313" key="4">
    <source>
        <dbReference type="EMBL" id="CAA0105876.1"/>
    </source>
</evidence>
<evidence type="ECO:0000259" key="1">
    <source>
        <dbReference type="Pfam" id="PF00534"/>
    </source>
</evidence>
<evidence type="ECO:0000313" key="6">
    <source>
        <dbReference type="Proteomes" id="UP000439591"/>
    </source>
</evidence>
<dbReference type="Proteomes" id="UP000435877">
    <property type="component" value="Unassembled WGS sequence"/>
</dbReference>
<dbReference type="Proteomes" id="UP000439591">
    <property type="component" value="Unassembled WGS sequence"/>
</dbReference>
<evidence type="ECO:0000313" key="3">
    <source>
        <dbReference type="EMBL" id="CAA0105630.1"/>
    </source>
</evidence>
<feature type="domain" description="Glycosyl transferase family 1" evidence="1">
    <location>
        <begin position="182"/>
        <end position="327"/>
    </location>
</feature>
<keyword evidence="3" id="KW-0328">Glycosyltransferase</keyword>
<keyword evidence="5" id="KW-1185">Reference proteome</keyword>
<dbReference type="SUPFAM" id="SSF53756">
    <property type="entry name" value="UDP-Glycosyltransferase/glycogen phosphorylase"/>
    <property type="match status" value="1"/>
</dbReference>
<dbReference type="PANTHER" id="PTHR45947:SF3">
    <property type="entry name" value="SULFOQUINOVOSYL TRANSFERASE SQD2"/>
    <property type="match status" value="1"/>
</dbReference>
<evidence type="ECO:0000313" key="5">
    <source>
        <dbReference type="Proteomes" id="UP000435877"/>
    </source>
</evidence>
<dbReference type="EMBL" id="CACSIK010000002">
    <property type="protein sequence ID" value="CAA0105876.1"/>
    <property type="molecule type" value="Genomic_DNA"/>
</dbReference>
<dbReference type="GO" id="GO:0102710">
    <property type="term" value="F:D-inositol-3-phosphate glycosyltransferase activity"/>
    <property type="evidence" value="ECO:0007669"/>
    <property type="project" value="UniProtKB-EC"/>
</dbReference>
<dbReference type="Gene3D" id="3.40.50.2000">
    <property type="entry name" value="Glycogen Phosphorylase B"/>
    <property type="match status" value="2"/>
</dbReference>
<dbReference type="AlphaFoldDB" id="A0A5S9PMM6"/>
<name>A0A5S9PMM6_9GAMM</name>
<organism evidence="3 6">
    <name type="scientific">Zhongshania aliphaticivorans</name>
    <dbReference type="NCBI Taxonomy" id="1470434"/>
    <lineage>
        <taxon>Bacteria</taxon>
        <taxon>Pseudomonadati</taxon>
        <taxon>Pseudomonadota</taxon>
        <taxon>Gammaproteobacteria</taxon>
        <taxon>Cellvibrionales</taxon>
        <taxon>Spongiibacteraceae</taxon>
        <taxon>Zhongshania</taxon>
    </lineage>
</organism>
<dbReference type="CDD" id="cd03801">
    <property type="entry name" value="GT4_PimA-like"/>
    <property type="match status" value="1"/>
</dbReference>
<gene>
    <name evidence="3" type="primary">mshA_2</name>
    <name evidence="4" type="synonym">mshA_1</name>
    <name evidence="4" type="ORF">IHBHHGIJ_02893</name>
    <name evidence="3" type="ORF">KFEGEMFD_02265</name>
</gene>
<sequence>MSEKIKILLITNMYPSAAQPSLGTFVQNCAEGLEESGADVTVLSLNRGSRYIILNYLIFFYRVLNLGLKGRWDFFYFHYISLSGVPVILLKLFRPGIKIVGNIHGSDIADELGVSRRFSKLRLWISKIACRISDFIVVPSEYYKNVAEEFICPTQKDFFVSPSGGLPDFFFDSEDRCMPEIPTILFVGRLVPGKGVSDFLAAVEAVLLVRKGRVRVIIVGDGPQKFEVESFSKRHAELVELSHILSVSQRDLVALYRESTVFVFPSLREAESLGLVVVEALASGTPVIAYKNGALEEVLSHGKTGYLVAKSDSKLLGDILLRVMEMDECMWLCMSAEAKSSSTRFKNNIVSNALFDRFKSELVK</sequence>
<dbReference type="InterPro" id="IPR050194">
    <property type="entry name" value="Glycosyltransferase_grp1"/>
</dbReference>
<dbReference type="RefSeq" id="WP_159269587.1">
    <property type="nucleotide sequence ID" value="NZ_CACSIK010000002.1"/>
</dbReference>
<dbReference type="PANTHER" id="PTHR45947">
    <property type="entry name" value="SULFOQUINOVOSYL TRANSFERASE SQD2"/>
    <property type="match status" value="1"/>
</dbReference>
<protein>
    <submittedName>
        <fullName evidence="3">D-inositol 3-phosphate glycosyltransferase</fullName>
        <ecNumber evidence="3">2.4.1.250</ecNumber>
    </submittedName>
</protein>
<dbReference type="InterPro" id="IPR001296">
    <property type="entry name" value="Glyco_trans_1"/>
</dbReference>
<dbReference type="EMBL" id="CACSIM010000003">
    <property type="protein sequence ID" value="CAA0105630.1"/>
    <property type="molecule type" value="Genomic_DNA"/>
</dbReference>
<keyword evidence="3" id="KW-0808">Transferase</keyword>